<feature type="region of interest" description="Disordered" evidence="8">
    <location>
        <begin position="1"/>
        <end position="66"/>
    </location>
</feature>
<keyword evidence="3" id="KW-0805">Transcription regulation</keyword>
<evidence type="ECO:0000313" key="9">
    <source>
        <dbReference type="EMBL" id="CAD7251059.1"/>
    </source>
</evidence>
<keyword evidence="2" id="KW-0678">Repressor</keyword>
<evidence type="ECO:0000256" key="7">
    <source>
        <dbReference type="SAM" id="Coils"/>
    </source>
</evidence>
<comment type="similarity">
    <text evidence="6">Belongs to the BRMS1 family.</text>
</comment>
<feature type="region of interest" description="Disordered" evidence="8">
    <location>
        <begin position="192"/>
        <end position="230"/>
    </location>
</feature>
<reference evidence="9" key="1">
    <citation type="submission" date="2020-11" db="EMBL/GenBank/DDBJ databases">
        <authorList>
            <person name="Tran Van P."/>
        </authorList>
    </citation>
    <scope>NUCLEOTIDE SEQUENCE</scope>
</reference>
<dbReference type="AlphaFoldDB" id="A0A7R9ABY8"/>
<dbReference type="FunFam" id="1.20.5.1500:FF:000002">
    <property type="entry name" value="breast cancer metastasis-suppressor 1-like protein-A"/>
    <property type="match status" value="1"/>
</dbReference>
<dbReference type="PANTHER" id="PTHR21964">
    <property type="entry name" value="BREAST CANCER METASTASIS-SUPPRESSOR 1"/>
    <property type="match status" value="1"/>
</dbReference>
<protein>
    <recommendedName>
        <fullName evidence="11">Breast cancer metastasis-suppressor 1-like protein</fullName>
    </recommendedName>
</protein>
<feature type="compositionally biased region" description="Polar residues" evidence="8">
    <location>
        <begin position="1"/>
        <end position="14"/>
    </location>
</feature>
<feature type="compositionally biased region" description="Low complexity" evidence="8">
    <location>
        <begin position="29"/>
        <end position="45"/>
    </location>
</feature>
<dbReference type="Proteomes" id="UP000677054">
    <property type="component" value="Unassembled WGS sequence"/>
</dbReference>
<comment type="subcellular location">
    <subcellularLocation>
        <location evidence="1">Nucleus</location>
    </subcellularLocation>
</comment>
<dbReference type="EMBL" id="LR902763">
    <property type="protein sequence ID" value="CAD7251059.1"/>
    <property type="molecule type" value="Genomic_DNA"/>
</dbReference>
<evidence type="ECO:0000256" key="5">
    <source>
        <dbReference type="ARBA" id="ARBA00023242"/>
    </source>
</evidence>
<gene>
    <name evidence="9" type="ORF">DSTB1V02_LOCUS10826</name>
</gene>
<proteinExistence type="inferred from homology"/>
<dbReference type="Gene3D" id="1.20.5.1500">
    <property type="match status" value="1"/>
</dbReference>
<sequence length="267" mass="30511">MPLPKNQQSASNGASREKCHDESEEEGQNESPESTKTSERSGSSSDESESDESVMDEEECERRRSRILEEMAATEKQFFLIREKLYEERMKQVEEKLAEVKTGTAKEYLEPLEELQDNMGVRIEVAGVLWQVRLAAASMRHEEEAKAAKCCHEAEKIDLYNHMKQDLEDRIRKLEEDRFSAEFSDFGELRTVQGKHKNSGGTAGRREGSSDPEMTNRQKGKRKKPTPVSGPYIVYMLRDEDIMLDWAVIKKALLSSKTSSQGEPELR</sequence>
<feature type="compositionally biased region" description="Acidic residues" evidence="8">
    <location>
        <begin position="46"/>
        <end position="59"/>
    </location>
</feature>
<evidence type="ECO:0000256" key="8">
    <source>
        <dbReference type="SAM" id="MobiDB-lite"/>
    </source>
</evidence>
<evidence type="ECO:0000256" key="2">
    <source>
        <dbReference type="ARBA" id="ARBA00022491"/>
    </source>
</evidence>
<dbReference type="GO" id="GO:0005654">
    <property type="term" value="C:nucleoplasm"/>
    <property type="evidence" value="ECO:0007669"/>
    <property type="project" value="UniProtKB-ARBA"/>
</dbReference>
<dbReference type="Pfam" id="PF08598">
    <property type="entry name" value="Sds3"/>
    <property type="match status" value="1"/>
</dbReference>
<dbReference type="EMBL" id="CAJPEV010003246">
    <property type="protein sequence ID" value="CAG0899312.1"/>
    <property type="molecule type" value="Genomic_DNA"/>
</dbReference>
<accession>A0A7R9ABY8</accession>
<organism evidence="9">
    <name type="scientific">Darwinula stevensoni</name>
    <dbReference type="NCBI Taxonomy" id="69355"/>
    <lineage>
        <taxon>Eukaryota</taxon>
        <taxon>Metazoa</taxon>
        <taxon>Ecdysozoa</taxon>
        <taxon>Arthropoda</taxon>
        <taxon>Crustacea</taxon>
        <taxon>Oligostraca</taxon>
        <taxon>Ostracoda</taxon>
        <taxon>Podocopa</taxon>
        <taxon>Podocopida</taxon>
        <taxon>Darwinulocopina</taxon>
        <taxon>Darwinuloidea</taxon>
        <taxon>Darwinulidae</taxon>
        <taxon>Darwinula</taxon>
    </lineage>
</organism>
<evidence type="ECO:0000256" key="4">
    <source>
        <dbReference type="ARBA" id="ARBA00023163"/>
    </source>
</evidence>
<dbReference type="SMART" id="SM01401">
    <property type="entry name" value="Sds3"/>
    <property type="match status" value="1"/>
</dbReference>
<keyword evidence="10" id="KW-1185">Reference proteome</keyword>
<evidence type="ECO:0000256" key="1">
    <source>
        <dbReference type="ARBA" id="ARBA00004123"/>
    </source>
</evidence>
<dbReference type="InterPro" id="IPR013907">
    <property type="entry name" value="Sds3"/>
</dbReference>
<keyword evidence="4" id="KW-0804">Transcription</keyword>
<evidence type="ECO:0000313" key="10">
    <source>
        <dbReference type="Proteomes" id="UP000677054"/>
    </source>
</evidence>
<evidence type="ECO:0000256" key="3">
    <source>
        <dbReference type="ARBA" id="ARBA00023015"/>
    </source>
</evidence>
<feature type="coiled-coil region" evidence="7">
    <location>
        <begin position="157"/>
        <end position="184"/>
    </location>
</feature>
<name>A0A7R9ABY8_9CRUS</name>
<dbReference type="OrthoDB" id="20886at2759"/>
<keyword evidence="7" id="KW-0175">Coiled coil</keyword>
<evidence type="ECO:0000256" key="6">
    <source>
        <dbReference type="ARBA" id="ARBA00038256"/>
    </source>
</evidence>
<keyword evidence="5" id="KW-0539">Nucleus</keyword>
<evidence type="ECO:0008006" key="11">
    <source>
        <dbReference type="Google" id="ProtNLM"/>
    </source>
</evidence>
<dbReference type="GO" id="GO:0010468">
    <property type="term" value="P:regulation of gene expression"/>
    <property type="evidence" value="ECO:0007669"/>
    <property type="project" value="UniProtKB-ARBA"/>
</dbReference>